<proteinExistence type="predicted"/>
<keyword evidence="1" id="KW-1133">Transmembrane helix</keyword>
<organism evidence="2 3">
    <name type="scientific">Capillibacterium thermochitinicola</name>
    <dbReference type="NCBI Taxonomy" id="2699427"/>
    <lineage>
        <taxon>Bacteria</taxon>
        <taxon>Bacillati</taxon>
        <taxon>Bacillota</taxon>
        <taxon>Capillibacterium</taxon>
    </lineage>
</organism>
<keyword evidence="3" id="KW-1185">Reference proteome</keyword>
<dbReference type="AlphaFoldDB" id="A0A8J6I1M8"/>
<name>A0A8J6I1M8_9FIRM</name>
<feature type="transmembrane region" description="Helical" evidence="1">
    <location>
        <begin position="142"/>
        <end position="164"/>
    </location>
</feature>
<feature type="transmembrane region" description="Helical" evidence="1">
    <location>
        <begin position="110"/>
        <end position="130"/>
    </location>
</feature>
<dbReference type="Proteomes" id="UP000657177">
    <property type="component" value="Unassembled WGS sequence"/>
</dbReference>
<feature type="transmembrane region" description="Helical" evidence="1">
    <location>
        <begin position="44"/>
        <end position="62"/>
    </location>
</feature>
<keyword evidence="1" id="KW-0472">Membrane</keyword>
<feature type="transmembrane region" description="Helical" evidence="1">
    <location>
        <begin position="170"/>
        <end position="189"/>
    </location>
</feature>
<reference evidence="2" key="1">
    <citation type="submission" date="2020-06" db="EMBL/GenBank/DDBJ databases">
        <title>Novel chitinolytic bacterium.</title>
        <authorList>
            <person name="Ungkulpasvich U."/>
            <person name="Kosugi A."/>
            <person name="Uke A."/>
        </authorList>
    </citation>
    <scope>NUCLEOTIDE SEQUENCE</scope>
    <source>
        <strain evidence="2">UUS1-1</strain>
    </source>
</reference>
<evidence type="ECO:0000313" key="2">
    <source>
        <dbReference type="EMBL" id="MBA2132719.1"/>
    </source>
</evidence>
<dbReference type="RefSeq" id="WP_181339173.1">
    <property type="nucleotide sequence ID" value="NZ_JAAKDE010000007.1"/>
</dbReference>
<sequence length="252" mass="28019">MKMFWSLYRKELSGARNTFLILCGLILSLDVFLATRIKAWGYKPAFVFTFLPLAFLIFWGFFRPLSLTRGEWREGTAPFLRSLPVSGWSIIGAKLLAAFTEWVGLNLTSLALSGLFYAAAPLCGAEWVPLSDLPPVTEIMKILTAFGTNYALGIFLGAAILQLSYLIGRLVNRFTGLVSFASTVFLVYISAKVSELLTGLLSFLPGLSLNIPQLSPDVRALQALSITFIVMLIEFALLFFITGWIMEKKMEF</sequence>
<feature type="transmembrane region" description="Helical" evidence="1">
    <location>
        <begin position="220"/>
        <end position="246"/>
    </location>
</feature>
<accession>A0A8J6I1M8</accession>
<gene>
    <name evidence="2" type="ORF">G5B42_04070</name>
</gene>
<evidence type="ECO:0000313" key="3">
    <source>
        <dbReference type="Proteomes" id="UP000657177"/>
    </source>
</evidence>
<protein>
    <submittedName>
        <fullName evidence="2">Uncharacterized protein</fullName>
    </submittedName>
</protein>
<evidence type="ECO:0000256" key="1">
    <source>
        <dbReference type="SAM" id="Phobius"/>
    </source>
</evidence>
<keyword evidence="1" id="KW-0812">Transmembrane</keyword>
<dbReference type="EMBL" id="JAAKDE010000007">
    <property type="protein sequence ID" value="MBA2132719.1"/>
    <property type="molecule type" value="Genomic_DNA"/>
</dbReference>
<comment type="caution">
    <text evidence="2">The sequence shown here is derived from an EMBL/GenBank/DDBJ whole genome shotgun (WGS) entry which is preliminary data.</text>
</comment>